<evidence type="ECO:0000313" key="8">
    <source>
        <dbReference type="Proteomes" id="UP000594454"/>
    </source>
</evidence>
<dbReference type="GO" id="GO:0043022">
    <property type="term" value="F:ribosome binding"/>
    <property type="evidence" value="ECO:0007669"/>
    <property type="project" value="TreeGrafter"/>
</dbReference>
<dbReference type="InterPro" id="IPR038259">
    <property type="entry name" value="Tmem141_sf"/>
</dbReference>
<dbReference type="InterPro" id="IPR006073">
    <property type="entry name" value="GTP-bd"/>
</dbReference>
<dbReference type="PANTHER" id="PTHR10229:SF0">
    <property type="entry name" value="GTP-BINDING PROTEIN 6-RELATED"/>
    <property type="match status" value="1"/>
</dbReference>
<dbReference type="PANTHER" id="PTHR10229">
    <property type="entry name" value="GTP-BINDING PROTEIN HFLX"/>
    <property type="match status" value="1"/>
</dbReference>
<keyword evidence="4" id="KW-0342">GTP-binding</keyword>
<proteinExistence type="predicted"/>
<dbReference type="Pfam" id="PF01926">
    <property type="entry name" value="MMR_HSR1"/>
    <property type="match status" value="1"/>
</dbReference>
<dbReference type="OrthoDB" id="10268034at2759"/>
<dbReference type="PROSITE" id="PS51705">
    <property type="entry name" value="G_HFLX"/>
    <property type="match status" value="1"/>
</dbReference>
<keyword evidence="5" id="KW-0812">Transmembrane</keyword>
<dbReference type="Gene3D" id="1.10.3350.20">
    <property type="entry name" value="Tmem141 protein family"/>
    <property type="match status" value="1"/>
</dbReference>
<evidence type="ECO:0000256" key="3">
    <source>
        <dbReference type="ARBA" id="ARBA00022842"/>
    </source>
</evidence>
<evidence type="ECO:0000256" key="5">
    <source>
        <dbReference type="SAM" id="Phobius"/>
    </source>
</evidence>
<dbReference type="CDD" id="cd01878">
    <property type="entry name" value="HflX"/>
    <property type="match status" value="1"/>
</dbReference>
<evidence type="ECO:0000256" key="2">
    <source>
        <dbReference type="ARBA" id="ARBA00022741"/>
    </source>
</evidence>
<dbReference type="FunFam" id="3.40.50.300:FF:000886">
    <property type="entry name" value="Putative GTP-binding protein 6"/>
    <property type="match status" value="1"/>
</dbReference>
<keyword evidence="8" id="KW-1185">Reference proteome</keyword>
<dbReference type="InterPro" id="IPR030394">
    <property type="entry name" value="G_HFLX_dom"/>
</dbReference>
<dbReference type="InterPro" id="IPR026788">
    <property type="entry name" value="Tmem141"/>
</dbReference>
<dbReference type="Pfam" id="PF13167">
    <property type="entry name" value="GTP-bdg_N"/>
    <property type="match status" value="1"/>
</dbReference>
<dbReference type="GO" id="GO:0005525">
    <property type="term" value="F:GTP binding"/>
    <property type="evidence" value="ECO:0007669"/>
    <property type="project" value="UniProtKB-KW"/>
</dbReference>
<name>A0A7R8V5A7_HERIL</name>
<dbReference type="GO" id="GO:0005737">
    <property type="term" value="C:cytoplasm"/>
    <property type="evidence" value="ECO:0007669"/>
    <property type="project" value="TreeGrafter"/>
</dbReference>
<keyword evidence="1" id="KW-0479">Metal-binding</keyword>
<evidence type="ECO:0000259" key="6">
    <source>
        <dbReference type="PROSITE" id="PS51705"/>
    </source>
</evidence>
<dbReference type="EMBL" id="LR899014">
    <property type="protein sequence ID" value="CAD7093098.1"/>
    <property type="molecule type" value="Genomic_DNA"/>
</dbReference>
<keyword evidence="5" id="KW-1133">Transmembrane helix</keyword>
<dbReference type="Gene3D" id="3.40.50.300">
    <property type="entry name" value="P-loop containing nucleotide triphosphate hydrolases"/>
    <property type="match status" value="1"/>
</dbReference>
<dbReference type="InterPro" id="IPR025121">
    <property type="entry name" value="GTPase_HflX_N"/>
</dbReference>
<organism evidence="7 8">
    <name type="scientific">Hermetia illucens</name>
    <name type="common">Black soldier fly</name>
    <dbReference type="NCBI Taxonomy" id="343691"/>
    <lineage>
        <taxon>Eukaryota</taxon>
        <taxon>Metazoa</taxon>
        <taxon>Ecdysozoa</taxon>
        <taxon>Arthropoda</taxon>
        <taxon>Hexapoda</taxon>
        <taxon>Insecta</taxon>
        <taxon>Pterygota</taxon>
        <taxon>Neoptera</taxon>
        <taxon>Endopterygota</taxon>
        <taxon>Diptera</taxon>
        <taxon>Brachycera</taxon>
        <taxon>Stratiomyomorpha</taxon>
        <taxon>Stratiomyidae</taxon>
        <taxon>Hermetiinae</taxon>
        <taxon>Hermetia</taxon>
    </lineage>
</organism>
<dbReference type="Pfam" id="PF15110">
    <property type="entry name" value="TMEM141"/>
    <property type="match status" value="1"/>
</dbReference>
<evidence type="ECO:0000313" key="7">
    <source>
        <dbReference type="EMBL" id="CAD7093098.1"/>
    </source>
</evidence>
<sequence length="639" mass="71537">MNDIKKLKEQQRDKHPGFGFYLECMTRTLFTGLAGLCLGFSGFYFAQKLVQPKLPYPKKYNILISSIAACGIGYKITSDRTKACQAAWMAAEDKHTAVVARLGSNIRRINKVKGIEICGSYTVISARWKHTQYTGVKGLRSRKSFFESNTKPTDGDEEGAEEELDLENSQYDLIANTTMHVTRQTQVEQSVLVIQPYIKWGPKKSATDPDLQLQEAIALVNSLPNWSVEESLKVPLESLGKKALFGSGKLQELKDLVRKIRSSGRKLTSIFISKGTLSFAQKQFLEYEFGLPVMDRYSVVIQILRLHATSAEAKLQVAMAEIPYIWTQVKDASVSTNRRQGYALSDLQKEILRTRESKLKSELMRVRSHRKLLRNKRKQKDYPTVAVVGYTNAGKTSLIKALTDEQTIQPRDQLFATLDVTAHAGVLPCNLEVIFMDTVGFMSDIPTGLIECFVATLEDAMMADVIVHVQDVSHPNHLQQKLHVEDTIKSLARNPQMEEAGPIDSPRIINVGNKVDLLTSNLSSAQFDDLTLVSSKTLVGINQLMLEIEEKVLEVTGRIKMRFSVPSGGEEMAWLYKNAAIVDVVGNPEKTQFSIMSAIITNTCSKSVGGLEADDVFGTLKRNVDERSIWTKKRKTMRN</sequence>
<dbReference type="Gene3D" id="3.40.50.11060">
    <property type="entry name" value="GTPase HflX, N-terminal domain"/>
    <property type="match status" value="1"/>
</dbReference>
<dbReference type="FunCoup" id="A0A7R8V5A7">
    <property type="interactions" value="307"/>
</dbReference>
<dbReference type="InterPro" id="IPR016496">
    <property type="entry name" value="GTPase_HflX"/>
</dbReference>
<dbReference type="Pfam" id="PF16360">
    <property type="entry name" value="GTP-bdg_M"/>
    <property type="match status" value="1"/>
</dbReference>
<dbReference type="NCBIfam" id="TIGR03156">
    <property type="entry name" value="GTP_HflX"/>
    <property type="match status" value="1"/>
</dbReference>
<accession>A0A7R8V5A7</accession>
<dbReference type="Proteomes" id="UP000594454">
    <property type="component" value="Chromosome 6"/>
</dbReference>
<keyword evidence="5" id="KW-0472">Membrane</keyword>
<dbReference type="InterPro" id="IPR032305">
    <property type="entry name" value="GTP-bd_M"/>
</dbReference>
<dbReference type="InParanoid" id="A0A7R8V5A7"/>
<evidence type="ECO:0000256" key="1">
    <source>
        <dbReference type="ARBA" id="ARBA00022723"/>
    </source>
</evidence>
<gene>
    <name evidence="7" type="ORF">HERILL_LOCUS15405</name>
</gene>
<dbReference type="FunFam" id="3.40.50.11060:FF:000004">
    <property type="entry name" value="AGAP003969-PA"/>
    <property type="match status" value="1"/>
</dbReference>
<dbReference type="AlphaFoldDB" id="A0A7R8V5A7"/>
<feature type="transmembrane region" description="Helical" evidence="5">
    <location>
        <begin position="20"/>
        <end position="46"/>
    </location>
</feature>
<keyword evidence="3" id="KW-0460">Magnesium</keyword>
<dbReference type="InterPro" id="IPR027417">
    <property type="entry name" value="P-loop_NTPase"/>
</dbReference>
<feature type="domain" description="Hflx-type G" evidence="6">
    <location>
        <begin position="383"/>
        <end position="556"/>
    </location>
</feature>
<evidence type="ECO:0000256" key="4">
    <source>
        <dbReference type="ARBA" id="ARBA00023134"/>
    </source>
</evidence>
<protein>
    <recommendedName>
        <fullName evidence="6">Hflx-type G domain-containing protein</fullName>
    </recommendedName>
</protein>
<dbReference type="InterPro" id="IPR042108">
    <property type="entry name" value="GTPase_HflX_N_sf"/>
</dbReference>
<keyword evidence="2" id="KW-0547">Nucleotide-binding</keyword>
<reference evidence="7 8" key="1">
    <citation type="submission" date="2020-11" db="EMBL/GenBank/DDBJ databases">
        <authorList>
            <person name="Wallbank WR R."/>
            <person name="Pardo Diaz C."/>
            <person name="Kozak K."/>
            <person name="Martin S."/>
            <person name="Jiggins C."/>
            <person name="Moest M."/>
            <person name="Warren A I."/>
            <person name="Generalovic N T."/>
            <person name="Byers J.R.P. K."/>
            <person name="Montejo-Kovacevich G."/>
            <person name="Yen C E."/>
        </authorList>
    </citation>
    <scope>NUCLEOTIDE SEQUENCE [LARGE SCALE GENOMIC DNA]</scope>
</reference>
<dbReference type="SUPFAM" id="SSF52540">
    <property type="entry name" value="P-loop containing nucleoside triphosphate hydrolases"/>
    <property type="match status" value="1"/>
</dbReference>
<dbReference type="GO" id="GO:0046872">
    <property type="term" value="F:metal ion binding"/>
    <property type="evidence" value="ECO:0007669"/>
    <property type="project" value="UniProtKB-KW"/>
</dbReference>